<feature type="non-terminal residue" evidence="3">
    <location>
        <position position="207"/>
    </location>
</feature>
<dbReference type="SMART" id="SM00175">
    <property type="entry name" value="RAB"/>
    <property type="match status" value="1"/>
</dbReference>
<name>A0ABN7VCN2_GIGMA</name>
<organism evidence="3 4">
    <name type="scientific">Gigaspora margarita</name>
    <dbReference type="NCBI Taxonomy" id="4874"/>
    <lineage>
        <taxon>Eukaryota</taxon>
        <taxon>Fungi</taxon>
        <taxon>Fungi incertae sedis</taxon>
        <taxon>Mucoromycota</taxon>
        <taxon>Glomeromycotina</taxon>
        <taxon>Glomeromycetes</taxon>
        <taxon>Diversisporales</taxon>
        <taxon>Gigasporaceae</taxon>
        <taxon>Gigaspora</taxon>
    </lineage>
</organism>
<keyword evidence="2" id="KW-0342">GTP-binding</keyword>
<dbReference type="EMBL" id="CAJVQB010012657">
    <property type="protein sequence ID" value="CAG8757055.1"/>
    <property type="molecule type" value="Genomic_DNA"/>
</dbReference>
<dbReference type="PROSITE" id="PS51419">
    <property type="entry name" value="RAB"/>
    <property type="match status" value="1"/>
</dbReference>
<reference evidence="3 4" key="1">
    <citation type="submission" date="2021-06" db="EMBL/GenBank/DDBJ databases">
        <authorList>
            <person name="Kallberg Y."/>
            <person name="Tangrot J."/>
            <person name="Rosling A."/>
        </authorList>
    </citation>
    <scope>NUCLEOTIDE SEQUENCE [LARGE SCALE GENOMIC DNA]</scope>
    <source>
        <strain evidence="3 4">120-4 pot B 10/14</strain>
    </source>
</reference>
<evidence type="ECO:0000313" key="3">
    <source>
        <dbReference type="EMBL" id="CAG8757055.1"/>
    </source>
</evidence>
<dbReference type="SUPFAM" id="SSF52540">
    <property type="entry name" value="P-loop containing nucleoside triphosphate hydrolases"/>
    <property type="match status" value="1"/>
</dbReference>
<dbReference type="SMART" id="SM00173">
    <property type="entry name" value="RAS"/>
    <property type="match status" value="1"/>
</dbReference>
<dbReference type="Pfam" id="PF00071">
    <property type="entry name" value="Ras"/>
    <property type="match status" value="1"/>
</dbReference>
<accession>A0ABN7VCN2</accession>
<dbReference type="SMART" id="SM00174">
    <property type="entry name" value="RHO"/>
    <property type="match status" value="1"/>
</dbReference>
<dbReference type="PROSITE" id="PS51421">
    <property type="entry name" value="RAS"/>
    <property type="match status" value="1"/>
</dbReference>
<gene>
    <name evidence="3" type="ORF">GMARGA_LOCUS17031</name>
</gene>
<evidence type="ECO:0000256" key="1">
    <source>
        <dbReference type="ARBA" id="ARBA00022741"/>
    </source>
</evidence>
<dbReference type="InterPro" id="IPR001806">
    <property type="entry name" value="Small_GTPase"/>
</dbReference>
<keyword evidence="4" id="KW-1185">Reference proteome</keyword>
<evidence type="ECO:0000256" key="2">
    <source>
        <dbReference type="ARBA" id="ARBA00023134"/>
    </source>
</evidence>
<keyword evidence="1" id="KW-0547">Nucleotide-binding</keyword>
<evidence type="ECO:0000313" key="4">
    <source>
        <dbReference type="Proteomes" id="UP000789901"/>
    </source>
</evidence>
<dbReference type="PRINTS" id="PR00449">
    <property type="entry name" value="RASTRNSFRMNG"/>
</dbReference>
<protein>
    <submittedName>
        <fullName evidence="3">9967_t:CDS:1</fullName>
    </submittedName>
</protein>
<dbReference type="InterPro" id="IPR003578">
    <property type="entry name" value="Small_GTPase_Rho"/>
</dbReference>
<dbReference type="PANTHER" id="PTHR24072">
    <property type="entry name" value="RHO FAMILY GTPASE"/>
    <property type="match status" value="1"/>
</dbReference>
<comment type="caution">
    <text evidence="3">The sequence shown here is derived from an EMBL/GenBank/DDBJ whole genome shotgun (WGS) entry which is preliminary data.</text>
</comment>
<dbReference type="Gene3D" id="3.40.50.300">
    <property type="entry name" value="P-loop containing nucleotide triphosphate hydrolases"/>
    <property type="match status" value="1"/>
</dbReference>
<dbReference type="InterPro" id="IPR027417">
    <property type="entry name" value="P-loop_NTPase"/>
</dbReference>
<sequence>MAAIHRKLVFVGDNIGEKNYFQIVYSNGYFPKAWYRKLNELEAYSGLQYCHVADVKVDGKHVELSLWYATGNNPGQEEYDRLRPDPYANDHVILLCFDIDSPNSLDNVQNAASWISAVTSICSGLPIILVGCKKDLRFDPKTIEGLRKTSERPVTPEEGLYVSQIINAYKYLECSAKTGEGVHEVFEHAARAALLTGKINKKKHHCL</sequence>
<dbReference type="Proteomes" id="UP000789901">
    <property type="component" value="Unassembled WGS sequence"/>
</dbReference>
<proteinExistence type="predicted"/>
<dbReference type="PROSITE" id="PS51420">
    <property type="entry name" value="RHO"/>
    <property type="match status" value="1"/>
</dbReference>